<organism evidence="1">
    <name type="scientific">uncultured Caudovirales phage</name>
    <dbReference type="NCBI Taxonomy" id="2100421"/>
    <lineage>
        <taxon>Viruses</taxon>
        <taxon>Duplodnaviria</taxon>
        <taxon>Heunggongvirae</taxon>
        <taxon>Uroviricota</taxon>
        <taxon>Caudoviricetes</taxon>
        <taxon>Peduoviridae</taxon>
        <taxon>Maltschvirus</taxon>
        <taxon>Maltschvirus maltsch</taxon>
    </lineage>
</organism>
<protein>
    <submittedName>
        <fullName evidence="1">Uncharacterized protein</fullName>
    </submittedName>
</protein>
<evidence type="ECO:0000313" key="1">
    <source>
        <dbReference type="EMBL" id="CAB4123889.1"/>
    </source>
</evidence>
<sequence length="104" mass="12007">MSKKKDKRVAHAEMVWEREQIQAALAVEKVDKSLAVIDMYKDELTDEQIEQIRLQVANQKKEIEKFLLAARDKFAAKLDEYNLEAVVADRLASNNFVTVNIEDL</sequence>
<name>A0A6J5KUR0_9CAUD</name>
<accession>A0A6J5KUR0</accession>
<proteinExistence type="predicted"/>
<reference evidence="1" key="1">
    <citation type="submission" date="2020-04" db="EMBL/GenBank/DDBJ databases">
        <authorList>
            <person name="Chiriac C."/>
            <person name="Salcher M."/>
            <person name="Ghai R."/>
            <person name="Kavagutti S V."/>
        </authorList>
    </citation>
    <scope>NUCLEOTIDE SEQUENCE</scope>
</reference>
<gene>
    <name evidence="1" type="ORF">UFOVP46_117</name>
</gene>
<dbReference type="EMBL" id="LR796174">
    <property type="protein sequence ID" value="CAB4123889.1"/>
    <property type="molecule type" value="Genomic_DNA"/>
</dbReference>